<dbReference type="AlphaFoldDB" id="A0A9W9IQN1"/>
<proteinExistence type="predicted"/>
<name>A0A9W9IQN1_9EURO</name>
<evidence type="ECO:0000256" key="1">
    <source>
        <dbReference type="SAM" id="MobiDB-lite"/>
    </source>
</evidence>
<accession>A0A9W9IQN1</accession>
<feature type="region of interest" description="Disordered" evidence="1">
    <location>
        <begin position="15"/>
        <end position="62"/>
    </location>
</feature>
<reference evidence="2" key="2">
    <citation type="journal article" date="2023" name="IMA Fungus">
        <title>Comparative genomic study of the Penicillium genus elucidates a diverse pangenome and 15 lateral gene transfer events.</title>
        <authorList>
            <person name="Petersen C."/>
            <person name="Sorensen T."/>
            <person name="Nielsen M.R."/>
            <person name="Sondergaard T.E."/>
            <person name="Sorensen J.L."/>
            <person name="Fitzpatrick D.A."/>
            <person name="Frisvad J.C."/>
            <person name="Nielsen K.L."/>
        </authorList>
    </citation>
    <scope>NUCLEOTIDE SEQUENCE</scope>
    <source>
        <strain evidence="2">IBT 21917</strain>
    </source>
</reference>
<organism evidence="2 3">
    <name type="scientific">Penicillium capsulatum</name>
    <dbReference type="NCBI Taxonomy" id="69766"/>
    <lineage>
        <taxon>Eukaryota</taxon>
        <taxon>Fungi</taxon>
        <taxon>Dikarya</taxon>
        <taxon>Ascomycota</taxon>
        <taxon>Pezizomycotina</taxon>
        <taxon>Eurotiomycetes</taxon>
        <taxon>Eurotiomycetidae</taxon>
        <taxon>Eurotiales</taxon>
        <taxon>Aspergillaceae</taxon>
        <taxon>Penicillium</taxon>
    </lineage>
</organism>
<comment type="caution">
    <text evidence="2">The sequence shown here is derived from an EMBL/GenBank/DDBJ whole genome shotgun (WGS) entry which is preliminary data.</text>
</comment>
<protein>
    <submittedName>
        <fullName evidence="2">Uncharacterized protein</fullName>
    </submittedName>
</protein>
<reference evidence="2" key="1">
    <citation type="submission" date="2022-11" db="EMBL/GenBank/DDBJ databases">
        <authorList>
            <person name="Petersen C."/>
        </authorList>
    </citation>
    <scope>NUCLEOTIDE SEQUENCE</scope>
    <source>
        <strain evidence="2">IBT 21917</strain>
    </source>
</reference>
<dbReference type="Proteomes" id="UP001146351">
    <property type="component" value="Unassembled WGS sequence"/>
</dbReference>
<keyword evidence="3" id="KW-1185">Reference proteome</keyword>
<dbReference type="EMBL" id="JAPQKO010000001">
    <property type="protein sequence ID" value="KAJ5182493.1"/>
    <property type="molecule type" value="Genomic_DNA"/>
</dbReference>
<evidence type="ECO:0000313" key="2">
    <source>
        <dbReference type="EMBL" id="KAJ5182493.1"/>
    </source>
</evidence>
<sequence length="85" mass="9066">MPSQPAGHVAIKMITMAQGKRSVDSSGRGSKNDAKATHCTPRREALHQSSSLDGADPSGSLTIPPNLLNLLKSDLRLHSMFRLSS</sequence>
<gene>
    <name evidence="2" type="ORF">N7492_000109</name>
</gene>
<evidence type="ECO:0000313" key="3">
    <source>
        <dbReference type="Proteomes" id="UP001146351"/>
    </source>
</evidence>
<feature type="compositionally biased region" description="Basic and acidic residues" evidence="1">
    <location>
        <begin position="30"/>
        <end position="46"/>
    </location>
</feature>